<keyword evidence="3 6" id="KW-0812">Transmembrane</keyword>
<keyword evidence="4 6" id="KW-1133">Transmembrane helix</keyword>
<name>A0A6I9S7K3_ELAGV</name>
<evidence type="ECO:0000313" key="7">
    <source>
        <dbReference type="Proteomes" id="UP000504607"/>
    </source>
</evidence>
<dbReference type="GO" id="GO:0016020">
    <property type="term" value="C:membrane"/>
    <property type="evidence" value="ECO:0007669"/>
    <property type="project" value="UniProtKB-SubCell"/>
</dbReference>
<dbReference type="PANTHER" id="PTHR31113:SF3">
    <property type="entry name" value="UPF0496 PROTEIN 1"/>
    <property type="match status" value="1"/>
</dbReference>
<organism evidence="7 8">
    <name type="scientific">Elaeis guineensis var. tenera</name>
    <name type="common">Oil palm</name>
    <dbReference type="NCBI Taxonomy" id="51953"/>
    <lineage>
        <taxon>Eukaryota</taxon>
        <taxon>Viridiplantae</taxon>
        <taxon>Streptophyta</taxon>
        <taxon>Embryophyta</taxon>
        <taxon>Tracheophyta</taxon>
        <taxon>Spermatophyta</taxon>
        <taxon>Magnoliopsida</taxon>
        <taxon>Liliopsida</taxon>
        <taxon>Arecaceae</taxon>
        <taxon>Arecoideae</taxon>
        <taxon>Cocoseae</taxon>
        <taxon>Elaeidinae</taxon>
        <taxon>Elaeis</taxon>
    </lineage>
</organism>
<comment type="similarity">
    <text evidence="2">Belongs to the UPF0496 family.</text>
</comment>
<dbReference type="InParanoid" id="A0A6I9S7K3"/>
<evidence type="ECO:0000256" key="4">
    <source>
        <dbReference type="ARBA" id="ARBA00022989"/>
    </source>
</evidence>
<dbReference type="AlphaFoldDB" id="A0A6I9S7K3"/>
<feature type="transmembrane region" description="Helical" evidence="6">
    <location>
        <begin position="38"/>
        <end position="61"/>
    </location>
</feature>
<evidence type="ECO:0000256" key="3">
    <source>
        <dbReference type="ARBA" id="ARBA00022692"/>
    </source>
</evidence>
<evidence type="ECO:0000256" key="6">
    <source>
        <dbReference type="SAM" id="Phobius"/>
    </source>
</evidence>
<sequence>NLGEIGEAGARLPQLAKLRQRDHELKKRLRSLKKRRKVWDVAYMAGIVAVLACSVILALAVSPATAAIAAATASATAMKVVEPLFSSVWNRWEGSLQEEKDVVAAMRKMRELAVHELENVRLTFEKLKIDIDAMLDRVDFVIGGEEEEMAVRIGILSGHIMAREVEKGIDGLKDNFDSCSDKIRKAATEFLKMIMKDI</sequence>
<dbReference type="RefSeq" id="XP_010938502.2">
    <property type="nucleotide sequence ID" value="XM_010940200.2"/>
</dbReference>
<reference evidence="8" key="1">
    <citation type="submission" date="2025-08" db="UniProtKB">
        <authorList>
            <consortium name="RefSeq"/>
        </authorList>
    </citation>
    <scope>IDENTIFICATION</scope>
</reference>
<evidence type="ECO:0000313" key="8">
    <source>
        <dbReference type="RefSeq" id="XP_010938502.2"/>
    </source>
</evidence>
<dbReference type="PANTHER" id="PTHR31113">
    <property type="entry name" value="UPF0496 PROTEIN 3-RELATED"/>
    <property type="match status" value="1"/>
</dbReference>
<protein>
    <submittedName>
        <fullName evidence="8">UPF0496 protein At5g66675-like</fullName>
    </submittedName>
</protein>
<comment type="subcellular location">
    <subcellularLocation>
        <location evidence="1">Membrane</location>
    </subcellularLocation>
</comment>
<evidence type="ECO:0000256" key="2">
    <source>
        <dbReference type="ARBA" id="ARBA00009074"/>
    </source>
</evidence>
<dbReference type="Proteomes" id="UP000504607">
    <property type="component" value="Chromosome 14"/>
</dbReference>
<keyword evidence="7" id="KW-1185">Reference proteome</keyword>
<feature type="non-terminal residue" evidence="8">
    <location>
        <position position="1"/>
    </location>
</feature>
<evidence type="ECO:0000256" key="1">
    <source>
        <dbReference type="ARBA" id="ARBA00004370"/>
    </source>
</evidence>
<accession>A0A6I9S7K3</accession>
<evidence type="ECO:0000256" key="5">
    <source>
        <dbReference type="ARBA" id="ARBA00023136"/>
    </source>
</evidence>
<proteinExistence type="inferred from homology"/>
<dbReference type="InterPro" id="IPR007749">
    <property type="entry name" value="DUF677"/>
</dbReference>
<keyword evidence="5 6" id="KW-0472">Membrane</keyword>
<dbReference type="Pfam" id="PF05055">
    <property type="entry name" value="DUF677"/>
    <property type="match status" value="1"/>
</dbReference>
<gene>
    <name evidence="8" type="primary">LOC105057556</name>
</gene>